<dbReference type="EMBL" id="CAKOFQ010006765">
    <property type="protein sequence ID" value="CAH1969606.1"/>
    <property type="molecule type" value="Genomic_DNA"/>
</dbReference>
<dbReference type="AlphaFoldDB" id="A0A9P0KC30"/>
<protein>
    <submittedName>
        <fullName evidence="1">Uncharacterized protein</fullName>
    </submittedName>
</protein>
<name>A0A9P0KC30_ACAOB</name>
<proteinExistence type="predicted"/>
<organism evidence="1 2">
    <name type="scientific">Acanthoscelides obtectus</name>
    <name type="common">Bean weevil</name>
    <name type="synonym">Bruchus obtectus</name>
    <dbReference type="NCBI Taxonomy" id="200917"/>
    <lineage>
        <taxon>Eukaryota</taxon>
        <taxon>Metazoa</taxon>
        <taxon>Ecdysozoa</taxon>
        <taxon>Arthropoda</taxon>
        <taxon>Hexapoda</taxon>
        <taxon>Insecta</taxon>
        <taxon>Pterygota</taxon>
        <taxon>Neoptera</taxon>
        <taxon>Endopterygota</taxon>
        <taxon>Coleoptera</taxon>
        <taxon>Polyphaga</taxon>
        <taxon>Cucujiformia</taxon>
        <taxon>Chrysomeloidea</taxon>
        <taxon>Chrysomelidae</taxon>
        <taxon>Bruchinae</taxon>
        <taxon>Bruchini</taxon>
        <taxon>Acanthoscelides</taxon>
    </lineage>
</organism>
<evidence type="ECO:0000313" key="1">
    <source>
        <dbReference type="EMBL" id="CAH1969606.1"/>
    </source>
</evidence>
<evidence type="ECO:0000313" key="2">
    <source>
        <dbReference type="Proteomes" id="UP001152888"/>
    </source>
</evidence>
<accession>A0A9P0KC30</accession>
<gene>
    <name evidence="1" type="ORF">ACAOBT_LOCUS8497</name>
</gene>
<keyword evidence="2" id="KW-1185">Reference proteome</keyword>
<sequence>MRASGRKANSGASGTGTRRFEHLQICNHMCLGLRWNLGLYTALSISAACFNLLCQDAQSSVNVLFKQRDGSCVYIIWLITFIGQSTRNMEFTLFRFLIYTLKGI</sequence>
<comment type="caution">
    <text evidence="1">The sequence shown here is derived from an EMBL/GenBank/DDBJ whole genome shotgun (WGS) entry which is preliminary data.</text>
</comment>
<dbReference type="Proteomes" id="UP001152888">
    <property type="component" value="Unassembled WGS sequence"/>
</dbReference>
<reference evidence="1" key="1">
    <citation type="submission" date="2022-03" db="EMBL/GenBank/DDBJ databases">
        <authorList>
            <person name="Sayadi A."/>
        </authorList>
    </citation>
    <scope>NUCLEOTIDE SEQUENCE</scope>
</reference>